<feature type="transmembrane region" description="Helical" evidence="1">
    <location>
        <begin position="111"/>
        <end position="132"/>
    </location>
</feature>
<keyword evidence="1" id="KW-0812">Transmembrane</keyword>
<organism evidence="2 3">
    <name type="scientific">Azospirillum doebereinerae</name>
    <dbReference type="NCBI Taxonomy" id="92933"/>
    <lineage>
        <taxon>Bacteria</taxon>
        <taxon>Pseudomonadati</taxon>
        <taxon>Pseudomonadota</taxon>
        <taxon>Alphaproteobacteria</taxon>
        <taxon>Rhodospirillales</taxon>
        <taxon>Azospirillaceae</taxon>
        <taxon>Azospirillum</taxon>
    </lineage>
</organism>
<evidence type="ECO:0000313" key="3">
    <source>
        <dbReference type="Proteomes" id="UP000280346"/>
    </source>
</evidence>
<accession>A0A3S0WY85</accession>
<sequence length="154" mass="16500">MTWLAVIVMALLTMPGFIIGRFGAMVYMFFIGGMLSDNLFNWVSGGWFERAAFSVMPSAIQGAIGGAFAIWACSKILKSANYEAASYAVSAICIVFTVIGVLGVLSQQGMSLDAIEMVSSTGAMVAVIFAMLPDVKRTQERTTVSSVKVEPSFR</sequence>
<dbReference type="Proteomes" id="UP000280346">
    <property type="component" value="Unassembled WGS sequence"/>
</dbReference>
<feature type="transmembrane region" description="Helical" evidence="1">
    <location>
        <begin position="84"/>
        <end position="105"/>
    </location>
</feature>
<keyword evidence="1" id="KW-1133">Transmembrane helix</keyword>
<evidence type="ECO:0000313" key="2">
    <source>
        <dbReference type="EMBL" id="RUQ75782.1"/>
    </source>
</evidence>
<feature type="transmembrane region" description="Helical" evidence="1">
    <location>
        <begin position="7"/>
        <end position="31"/>
    </location>
</feature>
<protein>
    <submittedName>
        <fullName evidence="2">Uncharacterized protein</fullName>
    </submittedName>
</protein>
<keyword evidence="3" id="KW-1185">Reference proteome</keyword>
<proteinExistence type="predicted"/>
<feature type="transmembrane region" description="Helical" evidence="1">
    <location>
        <begin position="51"/>
        <end position="72"/>
    </location>
</feature>
<gene>
    <name evidence="2" type="ORF">EJ913_01330</name>
</gene>
<name>A0A3S0WY85_9PROT</name>
<dbReference type="RefSeq" id="WP_126994081.1">
    <property type="nucleotide sequence ID" value="NZ_JBNPXW010000001.1"/>
</dbReference>
<dbReference type="AlphaFoldDB" id="A0A3S0WY85"/>
<dbReference type="EMBL" id="RZIJ01000001">
    <property type="protein sequence ID" value="RUQ75782.1"/>
    <property type="molecule type" value="Genomic_DNA"/>
</dbReference>
<reference evidence="2 3" key="1">
    <citation type="submission" date="2018-12" db="EMBL/GenBank/DDBJ databases">
        <authorList>
            <person name="Yang Y."/>
        </authorList>
    </citation>
    <scope>NUCLEOTIDE SEQUENCE [LARGE SCALE GENOMIC DNA]</scope>
    <source>
        <strain evidence="2 3">GSF71</strain>
    </source>
</reference>
<evidence type="ECO:0000256" key="1">
    <source>
        <dbReference type="SAM" id="Phobius"/>
    </source>
</evidence>
<keyword evidence="1" id="KW-0472">Membrane</keyword>
<comment type="caution">
    <text evidence="2">The sequence shown here is derived from an EMBL/GenBank/DDBJ whole genome shotgun (WGS) entry which is preliminary data.</text>
</comment>